<sequence>MAVALAVVTLAGAVAAQIGTSGTVRVIVAVVVSAGAGVIALMALFFLTGGSTTIIFAFLLAHAALFVALIARAALRVPTRTKG</sequence>
<keyword evidence="1" id="KW-0472">Membrane</keyword>
<name>A0A919IU12_9ACTN</name>
<comment type="caution">
    <text evidence="2">The sequence shown here is derived from an EMBL/GenBank/DDBJ whole genome shotgun (WGS) entry which is preliminary data.</text>
</comment>
<dbReference type="EMBL" id="BOMM01000001">
    <property type="protein sequence ID" value="GIE08189.1"/>
    <property type="molecule type" value="Genomic_DNA"/>
</dbReference>
<dbReference type="Proteomes" id="UP000598174">
    <property type="component" value="Unassembled WGS sequence"/>
</dbReference>
<evidence type="ECO:0000313" key="3">
    <source>
        <dbReference type="Proteomes" id="UP000598174"/>
    </source>
</evidence>
<reference evidence="2" key="1">
    <citation type="submission" date="2021-01" db="EMBL/GenBank/DDBJ databases">
        <title>Whole genome shotgun sequence of Actinoplanes ferrugineus NBRC 15555.</title>
        <authorList>
            <person name="Komaki H."/>
            <person name="Tamura T."/>
        </authorList>
    </citation>
    <scope>NUCLEOTIDE SEQUENCE</scope>
    <source>
        <strain evidence="2">NBRC 15555</strain>
    </source>
</reference>
<keyword evidence="1" id="KW-0812">Transmembrane</keyword>
<accession>A0A919IU12</accession>
<evidence type="ECO:0000256" key="1">
    <source>
        <dbReference type="SAM" id="Phobius"/>
    </source>
</evidence>
<keyword evidence="3" id="KW-1185">Reference proteome</keyword>
<keyword evidence="1" id="KW-1133">Transmembrane helix</keyword>
<feature type="transmembrane region" description="Helical" evidence="1">
    <location>
        <begin position="26"/>
        <end position="47"/>
    </location>
</feature>
<proteinExistence type="predicted"/>
<organism evidence="2 3">
    <name type="scientific">Paractinoplanes ferrugineus</name>
    <dbReference type="NCBI Taxonomy" id="113564"/>
    <lineage>
        <taxon>Bacteria</taxon>
        <taxon>Bacillati</taxon>
        <taxon>Actinomycetota</taxon>
        <taxon>Actinomycetes</taxon>
        <taxon>Micromonosporales</taxon>
        <taxon>Micromonosporaceae</taxon>
        <taxon>Paractinoplanes</taxon>
    </lineage>
</organism>
<dbReference type="AlphaFoldDB" id="A0A919IU12"/>
<gene>
    <name evidence="2" type="ORF">Afe05nite_00290</name>
</gene>
<feature type="transmembrane region" description="Helical" evidence="1">
    <location>
        <begin position="54"/>
        <end position="75"/>
    </location>
</feature>
<evidence type="ECO:0000313" key="2">
    <source>
        <dbReference type="EMBL" id="GIE08189.1"/>
    </source>
</evidence>
<protein>
    <submittedName>
        <fullName evidence="2">Uncharacterized protein</fullName>
    </submittedName>
</protein>